<dbReference type="GO" id="GO:0005096">
    <property type="term" value="F:GTPase activator activity"/>
    <property type="evidence" value="ECO:0007669"/>
    <property type="project" value="TreeGrafter"/>
</dbReference>
<dbReference type="InterPro" id="IPR029006">
    <property type="entry name" value="ADF-H/Gelsolin-like_dom_sf"/>
</dbReference>
<dbReference type="InterPro" id="IPR037364">
    <property type="entry name" value="Sec23"/>
</dbReference>
<dbReference type="GO" id="GO:0090110">
    <property type="term" value="P:COPII-coated vesicle cargo loading"/>
    <property type="evidence" value="ECO:0007669"/>
    <property type="project" value="TreeGrafter"/>
</dbReference>
<keyword evidence="1" id="KW-0653">Protein transport</keyword>
<proteinExistence type="inferred from homology"/>
<gene>
    <name evidence="5" type="ORF">A3Q56_07396</name>
</gene>
<dbReference type="PANTHER" id="PTHR11141:SF0">
    <property type="entry name" value="PROTEIN TRANSPORT PROTEIN SEC23"/>
    <property type="match status" value="1"/>
</dbReference>
<dbReference type="Proteomes" id="UP000078046">
    <property type="component" value="Unassembled WGS sequence"/>
</dbReference>
<sequence length="389" mass="44209">MIMMHSFTSGEFEKNLEKVFSKNKDGEYSMCFSATLSIKTSRQIKVEGCIGHVSSANIKGANVSDTVEGIGGTNTWKINSLSTNSTFAFFFEVVANNTNQNVPEMQNNYGIVQFITNYLTCSGIRKTRVTTICRFVTDITSNMNHISASFDEETATCLIARKAALQCSTEDSSLVLRWIDRTLIRLCQKFADFQGNNTNSFTLPVQFSLYPQFMFHLRRSNFIQVFNYSPDETSYYRHMLFTESPKNMLIMIQPCLYSYSFNGPPQPVPLDAASIKTDTIILMDTFFQVVIYHGEVIDRWRKNGYQDRPEYSNVKFLLNAPQMDAQDLINGRFPLPHFVDTEADGSQARFLLCRVNPSKGKQGDGVNVLTDDVSFQVFMNHLRRLSVEA</sequence>
<accession>A0A177AUJ7</accession>
<dbReference type="SUPFAM" id="SSF82754">
    <property type="entry name" value="C-terminal, gelsolin-like domain of Sec23/24"/>
    <property type="match status" value="1"/>
</dbReference>
<evidence type="ECO:0000313" key="6">
    <source>
        <dbReference type="Proteomes" id="UP000078046"/>
    </source>
</evidence>
<evidence type="ECO:0000256" key="1">
    <source>
        <dbReference type="RuleBase" id="RU365030"/>
    </source>
</evidence>
<comment type="function">
    <text evidence="1">Component of the coat protein complex II (COPII) which promotes the formation of transport vesicles from the endoplasmic reticulum (ER). The coat has two main functions, the physical deformation of the endoplasmic reticulum membrane into vesicles and the selection of cargo molecules.</text>
</comment>
<evidence type="ECO:0000259" key="3">
    <source>
        <dbReference type="Pfam" id="PF04815"/>
    </source>
</evidence>
<dbReference type="AlphaFoldDB" id="A0A177AUJ7"/>
<dbReference type="GO" id="GO:0006886">
    <property type="term" value="P:intracellular protein transport"/>
    <property type="evidence" value="ECO:0007669"/>
    <property type="project" value="InterPro"/>
</dbReference>
<keyword evidence="1" id="KW-0931">ER-Golgi transport</keyword>
<keyword evidence="1" id="KW-0472">Membrane</keyword>
<comment type="subcellular location">
    <subcellularLocation>
        <location evidence="1">Cytoplasmic vesicle</location>
        <location evidence="1">COPII-coated vesicle membrane</location>
        <topology evidence="1">Peripheral membrane protein</topology>
        <orientation evidence="1">Cytoplasmic side</orientation>
    </subcellularLocation>
    <subcellularLocation>
        <location evidence="1">Endoplasmic reticulum membrane</location>
        <topology evidence="1">Peripheral membrane protein</topology>
        <orientation evidence="1">Cytoplasmic side</orientation>
    </subcellularLocation>
</comment>
<evidence type="ECO:0000259" key="4">
    <source>
        <dbReference type="Pfam" id="PF08033"/>
    </source>
</evidence>
<dbReference type="FunFam" id="3.40.20.10:FF:000003">
    <property type="entry name" value="Protein transport protein SEC23"/>
    <property type="match status" value="1"/>
</dbReference>
<dbReference type="Gene3D" id="2.60.40.1670">
    <property type="entry name" value="beta-sandwich domain of Sec23/24"/>
    <property type="match status" value="1"/>
</dbReference>
<dbReference type="GO" id="GO:0005789">
    <property type="term" value="C:endoplasmic reticulum membrane"/>
    <property type="evidence" value="ECO:0007669"/>
    <property type="project" value="UniProtKB-SubCell"/>
</dbReference>
<dbReference type="Gene3D" id="3.40.20.10">
    <property type="entry name" value="Severin"/>
    <property type="match status" value="1"/>
</dbReference>
<dbReference type="GO" id="GO:0030127">
    <property type="term" value="C:COPII vesicle coat"/>
    <property type="evidence" value="ECO:0007669"/>
    <property type="project" value="InterPro"/>
</dbReference>
<dbReference type="Gene3D" id="1.20.120.730">
    <property type="entry name" value="Sec23/Sec24 helical domain"/>
    <property type="match status" value="1"/>
</dbReference>
<dbReference type="PANTHER" id="PTHR11141">
    <property type="entry name" value="PROTEIN TRANSPORT PROTEIN SEC23"/>
    <property type="match status" value="1"/>
</dbReference>
<organism evidence="5 6">
    <name type="scientific">Intoshia linei</name>
    <dbReference type="NCBI Taxonomy" id="1819745"/>
    <lineage>
        <taxon>Eukaryota</taxon>
        <taxon>Metazoa</taxon>
        <taxon>Spiralia</taxon>
        <taxon>Lophotrochozoa</taxon>
        <taxon>Mesozoa</taxon>
        <taxon>Orthonectida</taxon>
        <taxon>Rhopaluridae</taxon>
        <taxon>Intoshia</taxon>
    </lineage>
</organism>
<dbReference type="EMBL" id="LWCA01001551">
    <property type="protein sequence ID" value="OAF64894.1"/>
    <property type="molecule type" value="Genomic_DNA"/>
</dbReference>
<dbReference type="InterPro" id="IPR007123">
    <property type="entry name" value="Gelsolin-like_dom"/>
</dbReference>
<keyword evidence="1" id="KW-0968">Cytoplasmic vesicle</keyword>
<reference evidence="5 6" key="1">
    <citation type="submission" date="2016-04" db="EMBL/GenBank/DDBJ databases">
        <title>The genome of Intoshia linei affirms orthonectids as highly simplified spiralians.</title>
        <authorList>
            <person name="Mikhailov K.V."/>
            <person name="Slusarev G.S."/>
            <person name="Nikitin M.A."/>
            <person name="Logacheva M.D."/>
            <person name="Penin A."/>
            <person name="Aleoshin V."/>
            <person name="Panchin Y.V."/>
        </authorList>
    </citation>
    <scope>NUCLEOTIDE SEQUENCE [LARGE SCALE GENOMIC DNA]</scope>
    <source>
        <strain evidence="5">Intl2013</strain>
        <tissue evidence="5">Whole animal</tissue>
    </source>
</reference>
<keyword evidence="6" id="KW-1185">Reference proteome</keyword>
<keyword evidence="1" id="KW-0256">Endoplasmic reticulum</keyword>
<feature type="domain" description="Sec23/Sec24 beta-sandwich" evidence="4">
    <location>
        <begin position="32"/>
        <end position="136"/>
    </location>
</feature>
<keyword evidence="1" id="KW-0862">Zinc</keyword>
<dbReference type="InterPro" id="IPR036180">
    <property type="entry name" value="Gelsolin-like_dom_sf"/>
</dbReference>
<dbReference type="GO" id="GO:0046872">
    <property type="term" value="F:metal ion binding"/>
    <property type="evidence" value="ECO:0007669"/>
    <property type="project" value="UniProtKB-KW"/>
</dbReference>
<protein>
    <recommendedName>
        <fullName evidence="1">Protein transport protein SEC23</fullName>
    </recommendedName>
</protein>
<keyword evidence="1" id="KW-0479">Metal-binding</keyword>
<comment type="caution">
    <text evidence="5">The sequence shown here is derived from an EMBL/GenBank/DDBJ whole genome shotgun (WGS) entry which is preliminary data.</text>
</comment>
<dbReference type="SUPFAM" id="SSF81995">
    <property type="entry name" value="beta-sandwich domain of Sec23/24"/>
    <property type="match status" value="1"/>
</dbReference>
<evidence type="ECO:0000259" key="2">
    <source>
        <dbReference type="Pfam" id="PF00626"/>
    </source>
</evidence>
<dbReference type="SUPFAM" id="SSF81811">
    <property type="entry name" value="Helical domain of Sec23/24"/>
    <property type="match status" value="1"/>
</dbReference>
<keyword evidence="1" id="KW-0813">Transport</keyword>
<feature type="domain" description="Sec23/Sec24 helical" evidence="3">
    <location>
        <begin position="151"/>
        <end position="249"/>
    </location>
</feature>
<feature type="domain" description="Gelsolin-like" evidence="2">
    <location>
        <begin position="265"/>
        <end position="351"/>
    </location>
</feature>
<dbReference type="GO" id="GO:0070971">
    <property type="term" value="C:endoplasmic reticulum exit site"/>
    <property type="evidence" value="ECO:0007669"/>
    <property type="project" value="TreeGrafter"/>
</dbReference>
<keyword evidence="1" id="KW-0963">Cytoplasm</keyword>
<dbReference type="Pfam" id="PF00626">
    <property type="entry name" value="Gelsolin"/>
    <property type="match status" value="1"/>
</dbReference>
<dbReference type="OrthoDB" id="10256289at2759"/>
<dbReference type="InterPro" id="IPR036175">
    <property type="entry name" value="Sec23/24_helical_dom_sf"/>
</dbReference>
<dbReference type="InterPro" id="IPR012990">
    <property type="entry name" value="Beta-sandwich_Sec23_24"/>
</dbReference>
<name>A0A177AUJ7_9BILA</name>
<comment type="similarity">
    <text evidence="1">Belongs to the SEC23/SEC24 family. SEC23 subfamily.</text>
</comment>
<evidence type="ECO:0000313" key="5">
    <source>
        <dbReference type="EMBL" id="OAF64894.1"/>
    </source>
</evidence>
<dbReference type="Pfam" id="PF04815">
    <property type="entry name" value="Sec23_helical"/>
    <property type="match status" value="1"/>
</dbReference>
<dbReference type="InterPro" id="IPR006900">
    <property type="entry name" value="Sec23/24_helical_dom"/>
</dbReference>
<dbReference type="Pfam" id="PF08033">
    <property type="entry name" value="Sec23_BS"/>
    <property type="match status" value="1"/>
</dbReference>